<dbReference type="Pfam" id="PF00072">
    <property type="entry name" value="Response_reg"/>
    <property type="match status" value="1"/>
</dbReference>
<dbReference type="InterPro" id="IPR011006">
    <property type="entry name" value="CheY-like_superfamily"/>
</dbReference>
<evidence type="ECO:0000313" key="9">
    <source>
        <dbReference type="Proteomes" id="UP000510682"/>
    </source>
</evidence>
<proteinExistence type="predicted"/>
<feature type="domain" description="Response regulatory" evidence="7">
    <location>
        <begin position="13"/>
        <end position="129"/>
    </location>
</feature>
<dbReference type="SMART" id="SM00421">
    <property type="entry name" value="HTH_LUXR"/>
    <property type="match status" value="1"/>
</dbReference>
<dbReference type="PROSITE" id="PS50043">
    <property type="entry name" value="HTH_LUXR_2"/>
    <property type="match status" value="1"/>
</dbReference>
<evidence type="ECO:0000259" key="6">
    <source>
        <dbReference type="PROSITE" id="PS50043"/>
    </source>
</evidence>
<dbReference type="InterPro" id="IPR016032">
    <property type="entry name" value="Sig_transdc_resp-reg_C-effctor"/>
</dbReference>
<dbReference type="GO" id="GO:0000160">
    <property type="term" value="P:phosphorelay signal transduction system"/>
    <property type="evidence" value="ECO:0007669"/>
    <property type="project" value="InterPro"/>
</dbReference>
<dbReference type="CDD" id="cd06170">
    <property type="entry name" value="LuxR_C_like"/>
    <property type="match status" value="1"/>
</dbReference>
<name>A0A7D6DVZ9_9MYCO</name>
<reference evidence="9" key="3">
    <citation type="submission" date="2023-07" db="EMBL/GenBank/DDBJ databases">
        <title>Description of Mycobacterium gordonae subsp. intergordonae subsp.nov. and Mycobacterium gordonae subsp. gordonae subsp. nov.</title>
        <authorList>
            <person name="Huang H."/>
        </authorList>
    </citation>
    <scope>NUCLEOTIDE SEQUENCE [LARGE SCALE GENOMIC DNA]</scope>
    <source>
        <strain evidence="9">24</strain>
    </source>
</reference>
<dbReference type="InterPro" id="IPR000792">
    <property type="entry name" value="Tscrpt_reg_LuxR_C"/>
</dbReference>
<keyword evidence="1 5" id="KW-0597">Phosphoprotein</keyword>
<dbReference type="SMART" id="SM00448">
    <property type="entry name" value="REC"/>
    <property type="match status" value="1"/>
</dbReference>
<sequence length="219" mass="23457">MEWPVPEGSERITVVIADDHPVVRLGVVCALMSSGRVEVVGQAADGRAALEAVRKHKPAVALLDYRMPNLDGLEVTHAITRDGLPTSVLLLSAFDDSQVVYKALAKGASGYLTKEADSDEIVQAVIKCAEGDAYLPPGIARGLAAEVKRRGRGATTSLTARETQVITMMAEGLSVPQIATRLHLARSTVKSHTRSLYDKFGVSDRGAAVAEAMRRRLLE</sequence>
<evidence type="ECO:0000256" key="3">
    <source>
        <dbReference type="ARBA" id="ARBA00023125"/>
    </source>
</evidence>
<reference evidence="8 9" key="2">
    <citation type="submission" date="2020-07" db="EMBL/GenBank/DDBJ databases">
        <authorList>
            <person name="Yu X."/>
        </authorList>
    </citation>
    <scope>NUCLEOTIDE SEQUENCE [LARGE SCALE GENOMIC DNA]</scope>
    <source>
        <strain evidence="9">24</strain>
    </source>
</reference>
<dbReference type="PANTHER" id="PTHR43214">
    <property type="entry name" value="TWO-COMPONENT RESPONSE REGULATOR"/>
    <property type="match status" value="1"/>
</dbReference>
<dbReference type="SUPFAM" id="SSF46894">
    <property type="entry name" value="C-terminal effector domain of the bipartite response regulators"/>
    <property type="match status" value="1"/>
</dbReference>
<dbReference type="Gene3D" id="3.40.50.2300">
    <property type="match status" value="1"/>
</dbReference>
<organism evidence="8 9">
    <name type="scientific">Mycobacterium vicinigordonae</name>
    <dbReference type="NCBI Taxonomy" id="1719132"/>
    <lineage>
        <taxon>Bacteria</taxon>
        <taxon>Bacillati</taxon>
        <taxon>Actinomycetota</taxon>
        <taxon>Actinomycetes</taxon>
        <taxon>Mycobacteriales</taxon>
        <taxon>Mycobacteriaceae</taxon>
        <taxon>Mycobacterium</taxon>
    </lineage>
</organism>
<dbReference type="InterPro" id="IPR039420">
    <property type="entry name" value="WalR-like"/>
</dbReference>
<evidence type="ECO:0000256" key="5">
    <source>
        <dbReference type="PROSITE-ProRule" id="PRU00169"/>
    </source>
</evidence>
<feature type="domain" description="HTH luxR-type" evidence="6">
    <location>
        <begin position="151"/>
        <end position="216"/>
    </location>
</feature>
<evidence type="ECO:0000256" key="2">
    <source>
        <dbReference type="ARBA" id="ARBA00023015"/>
    </source>
</evidence>
<dbReference type="SUPFAM" id="SSF52172">
    <property type="entry name" value="CheY-like"/>
    <property type="match status" value="1"/>
</dbReference>
<keyword evidence="9" id="KW-1185">Reference proteome</keyword>
<evidence type="ECO:0000256" key="1">
    <source>
        <dbReference type="ARBA" id="ARBA00022553"/>
    </source>
</evidence>
<dbReference type="CDD" id="cd17535">
    <property type="entry name" value="REC_NarL-like"/>
    <property type="match status" value="1"/>
</dbReference>
<dbReference type="AlphaFoldDB" id="A0A7D6DVZ9"/>
<dbReference type="EMBL" id="CP059165">
    <property type="protein sequence ID" value="QLL05489.1"/>
    <property type="molecule type" value="Genomic_DNA"/>
</dbReference>
<evidence type="ECO:0000259" key="7">
    <source>
        <dbReference type="PROSITE" id="PS50110"/>
    </source>
</evidence>
<dbReference type="PROSITE" id="PS00622">
    <property type="entry name" value="HTH_LUXR_1"/>
    <property type="match status" value="1"/>
</dbReference>
<evidence type="ECO:0000256" key="4">
    <source>
        <dbReference type="ARBA" id="ARBA00023163"/>
    </source>
</evidence>
<keyword evidence="3" id="KW-0238">DNA-binding</keyword>
<dbReference type="KEGG" id="mgor:H0P51_16665"/>
<protein>
    <submittedName>
        <fullName evidence="8">Response regulator transcription factor</fullName>
    </submittedName>
</protein>
<keyword evidence="4" id="KW-0804">Transcription</keyword>
<dbReference type="InterPro" id="IPR058245">
    <property type="entry name" value="NreC/VraR/RcsB-like_REC"/>
</dbReference>
<dbReference type="PANTHER" id="PTHR43214:SF24">
    <property type="entry name" value="TRANSCRIPTIONAL REGULATORY PROTEIN NARL-RELATED"/>
    <property type="match status" value="1"/>
</dbReference>
<dbReference type="PROSITE" id="PS50110">
    <property type="entry name" value="RESPONSE_REGULATORY"/>
    <property type="match status" value="1"/>
</dbReference>
<dbReference type="GO" id="GO:0006355">
    <property type="term" value="P:regulation of DNA-templated transcription"/>
    <property type="evidence" value="ECO:0007669"/>
    <property type="project" value="InterPro"/>
</dbReference>
<dbReference type="Proteomes" id="UP000510682">
    <property type="component" value="Chromosome"/>
</dbReference>
<feature type="modified residue" description="4-aspartylphosphate" evidence="5">
    <location>
        <position position="64"/>
    </location>
</feature>
<dbReference type="PRINTS" id="PR00038">
    <property type="entry name" value="HTHLUXR"/>
</dbReference>
<keyword evidence="2" id="KW-0805">Transcription regulation</keyword>
<accession>A0A7D6DVZ9</accession>
<dbReference type="GO" id="GO:0003677">
    <property type="term" value="F:DNA binding"/>
    <property type="evidence" value="ECO:0007669"/>
    <property type="project" value="UniProtKB-KW"/>
</dbReference>
<evidence type="ECO:0000313" key="8">
    <source>
        <dbReference type="EMBL" id="QLL05489.1"/>
    </source>
</evidence>
<dbReference type="InterPro" id="IPR001789">
    <property type="entry name" value="Sig_transdc_resp-reg_receiver"/>
</dbReference>
<reference evidence="9" key="1">
    <citation type="submission" date="2020-07" db="EMBL/GenBank/DDBJ databases">
        <title>Description of Mycobacterium gordonae subsp. intergordonae subsp.nov. and Mycobacterium gordonae subsp. gordonae subsp. nov.</title>
        <authorList>
            <person name="Yu X."/>
        </authorList>
    </citation>
    <scope>NUCLEOTIDE SEQUENCE [LARGE SCALE GENOMIC DNA]</scope>
    <source>
        <strain evidence="9">24</strain>
    </source>
</reference>
<gene>
    <name evidence="8" type="ORF">H0P51_16665</name>
</gene>
<dbReference type="Pfam" id="PF00196">
    <property type="entry name" value="GerE"/>
    <property type="match status" value="1"/>
</dbReference>